<organism evidence="3 4">
    <name type="scientific">Ruegeria atlantica</name>
    <dbReference type="NCBI Taxonomy" id="81569"/>
    <lineage>
        <taxon>Bacteria</taxon>
        <taxon>Pseudomonadati</taxon>
        <taxon>Pseudomonadota</taxon>
        <taxon>Alphaproteobacteria</taxon>
        <taxon>Rhodobacterales</taxon>
        <taxon>Roseobacteraceae</taxon>
        <taxon>Ruegeria</taxon>
    </lineage>
</organism>
<accession>A0ABX1WA15</accession>
<protein>
    <submittedName>
        <fullName evidence="3">Tyrosine-type recombinase/integrase</fullName>
    </submittedName>
</protein>
<name>A0ABX1WA15_9RHOB</name>
<dbReference type="InterPro" id="IPR011010">
    <property type="entry name" value="DNA_brk_join_enz"/>
</dbReference>
<dbReference type="EMBL" id="WVQY01000002">
    <property type="protein sequence ID" value="NOD30138.1"/>
    <property type="molecule type" value="Genomic_DNA"/>
</dbReference>
<evidence type="ECO:0000313" key="4">
    <source>
        <dbReference type="Proteomes" id="UP000599383"/>
    </source>
</evidence>
<feature type="domain" description="Tyr recombinase" evidence="2">
    <location>
        <begin position="66"/>
        <end position="175"/>
    </location>
</feature>
<dbReference type="SUPFAM" id="SSF56349">
    <property type="entry name" value="DNA breaking-rejoining enzymes"/>
    <property type="match status" value="1"/>
</dbReference>
<keyword evidence="1" id="KW-0233">DNA recombination</keyword>
<dbReference type="RefSeq" id="WP_171363200.1">
    <property type="nucleotide sequence ID" value="NZ_WVQY01000002.1"/>
</dbReference>
<dbReference type="Proteomes" id="UP000599383">
    <property type="component" value="Unassembled WGS sequence"/>
</dbReference>
<evidence type="ECO:0000313" key="3">
    <source>
        <dbReference type="EMBL" id="NOD30138.1"/>
    </source>
</evidence>
<reference evidence="3 4" key="1">
    <citation type="submission" date="2019-12" db="EMBL/GenBank/DDBJ databases">
        <title>Ruegeria JWLKs population differentiation of coral mucus and skeleton niches.</title>
        <authorList>
            <person name="Luo D."/>
        </authorList>
    </citation>
    <scope>NUCLEOTIDE SEQUENCE [LARGE SCALE GENOMIC DNA]</scope>
    <source>
        <strain evidence="3 4">HKCCD6238</strain>
    </source>
</reference>
<evidence type="ECO:0000259" key="2">
    <source>
        <dbReference type="Pfam" id="PF00589"/>
    </source>
</evidence>
<proteinExistence type="predicted"/>
<keyword evidence="4" id="KW-1185">Reference proteome</keyword>
<dbReference type="Pfam" id="PF00589">
    <property type="entry name" value="Phage_integrase"/>
    <property type="match status" value="1"/>
</dbReference>
<gene>
    <name evidence="3" type="ORF">GS617_07655</name>
</gene>
<evidence type="ECO:0000256" key="1">
    <source>
        <dbReference type="ARBA" id="ARBA00023172"/>
    </source>
</evidence>
<comment type="caution">
    <text evidence="3">The sequence shown here is derived from an EMBL/GenBank/DDBJ whole genome shotgun (WGS) entry which is preliminary data.</text>
</comment>
<dbReference type="InterPro" id="IPR013762">
    <property type="entry name" value="Integrase-like_cat_sf"/>
</dbReference>
<dbReference type="InterPro" id="IPR002104">
    <property type="entry name" value="Integrase_catalytic"/>
</dbReference>
<dbReference type="Gene3D" id="1.10.443.10">
    <property type="entry name" value="Intergrase catalytic core"/>
    <property type="match status" value="1"/>
</dbReference>
<sequence>MIIVAAAYRHAVRELEIQAGRDPFERLAWPKEQVSSLDKNVPLPDSVVGAVQKTLENGRSKDLPDMWQVLKGTGMRLGEACGLRVSDVDLTGETPSILITPNEINGIKNSNSNRHVPIASDRLKESLRARVAGRKGNEPLFPSYGRDGGPTAASAALMKAVRKNTDDKRMKVHGLGDVLLSNTIHLKPLGSLSCLSRSILTSLPSASRRTTSMPACFAFAAFSQFISLGAAEDTNTTALKPKPNSFKYAPTKAFPTLL</sequence>